<dbReference type="InterPro" id="IPR043129">
    <property type="entry name" value="ATPase_NBD"/>
</dbReference>
<reference evidence="4" key="1">
    <citation type="submission" date="2018-05" db="EMBL/GenBank/DDBJ databases">
        <authorList>
            <person name="Liu B.-T."/>
        </authorList>
    </citation>
    <scope>NUCLEOTIDE SEQUENCE [LARGE SCALE GENOMIC DNA]</scope>
    <source>
        <strain evidence="4">WD6-1</strain>
    </source>
</reference>
<dbReference type="Proteomes" id="UP000245168">
    <property type="component" value="Unassembled WGS sequence"/>
</dbReference>
<dbReference type="Gene3D" id="3.30.420.150">
    <property type="entry name" value="Exopolyphosphatase. Domain 2"/>
    <property type="match status" value="1"/>
</dbReference>
<name>A0A2U2BTQ7_9PROT</name>
<keyword evidence="4" id="KW-1185">Reference proteome</keyword>
<dbReference type="InterPro" id="IPR003695">
    <property type="entry name" value="Ppx_GppA_N"/>
</dbReference>
<dbReference type="PANTHER" id="PTHR30005">
    <property type="entry name" value="EXOPOLYPHOSPHATASE"/>
    <property type="match status" value="1"/>
</dbReference>
<organism evidence="3 4">
    <name type="scientific">Marinicauda salina</name>
    <dbReference type="NCBI Taxonomy" id="2135793"/>
    <lineage>
        <taxon>Bacteria</taxon>
        <taxon>Pseudomonadati</taxon>
        <taxon>Pseudomonadota</taxon>
        <taxon>Alphaproteobacteria</taxon>
        <taxon>Maricaulales</taxon>
        <taxon>Maricaulaceae</taxon>
        <taxon>Marinicauda</taxon>
    </lineage>
</organism>
<gene>
    <name evidence="3" type="ORF">DDZ18_06805</name>
</gene>
<comment type="caution">
    <text evidence="3">The sequence shown here is derived from an EMBL/GenBank/DDBJ whole genome shotgun (WGS) entry which is preliminary data.</text>
</comment>
<evidence type="ECO:0000259" key="2">
    <source>
        <dbReference type="Pfam" id="PF02541"/>
    </source>
</evidence>
<dbReference type="InterPro" id="IPR050273">
    <property type="entry name" value="GppA/Ppx_hydrolase"/>
</dbReference>
<accession>A0A2U2BTQ7</accession>
<evidence type="ECO:0000256" key="1">
    <source>
        <dbReference type="SAM" id="MobiDB-lite"/>
    </source>
</evidence>
<dbReference type="CDD" id="cd24054">
    <property type="entry name" value="ASKHA_NBD_AaPPX-GppA_MtPPX2-like"/>
    <property type="match status" value="1"/>
</dbReference>
<proteinExistence type="predicted"/>
<protein>
    <submittedName>
        <fullName evidence="3">Exopolyphosphatase</fullName>
    </submittedName>
</protein>
<feature type="region of interest" description="Disordered" evidence="1">
    <location>
        <begin position="1"/>
        <end position="25"/>
    </location>
</feature>
<dbReference type="PANTHER" id="PTHR30005:SF0">
    <property type="entry name" value="RETROGRADE REGULATION PROTEIN 2"/>
    <property type="match status" value="1"/>
</dbReference>
<dbReference type="RefSeq" id="WP_109252619.1">
    <property type="nucleotide sequence ID" value="NZ_QEXV01000003.1"/>
</dbReference>
<sequence length="366" mass="39851">MAKDAAGDGPARPRPGRNRRGAGGPLYGAIDLGTNNCRMLVAKRTHRGFRVVDAYSRIVRLGEGMGASGRLSDAAMDRALAALTACANRLERRKVAHVRAIATEACRAASNADVFLDRVRAETGLELEPITPEEEARLAVQGSLDLLDEAMDAAIVVDIGGGSTELCWVDLAEWRARGGFQQGGRPPLRGWMTMPVGVVSLSERFPEPDENRAEWYEHMKVYVNEQMNAPRGARRLRPLFEDGRAHMVGTSGTVTSVAGVHLELERYDRSRVDGLWMSAEEARAACARLAAKDAAGRAEEGCIGTERADLVLAGSAILESVMDAWPCERLRVGDRGLREGMLLNLMRPKRRRGRRRGRKRGGGGDA</sequence>
<dbReference type="GO" id="GO:0016462">
    <property type="term" value="F:pyrophosphatase activity"/>
    <property type="evidence" value="ECO:0007669"/>
    <property type="project" value="TreeGrafter"/>
</dbReference>
<dbReference type="Pfam" id="PF02541">
    <property type="entry name" value="Ppx-GppA"/>
    <property type="match status" value="1"/>
</dbReference>
<feature type="domain" description="Ppx/GppA phosphatase N-terminal" evidence="2">
    <location>
        <begin position="41"/>
        <end position="346"/>
    </location>
</feature>
<dbReference type="Gene3D" id="3.30.420.40">
    <property type="match status" value="1"/>
</dbReference>
<evidence type="ECO:0000313" key="4">
    <source>
        <dbReference type="Proteomes" id="UP000245168"/>
    </source>
</evidence>
<dbReference type="OrthoDB" id="9793035at2"/>
<dbReference type="AlphaFoldDB" id="A0A2U2BTQ7"/>
<evidence type="ECO:0000313" key="3">
    <source>
        <dbReference type="EMBL" id="PWE17388.1"/>
    </source>
</evidence>
<dbReference type="EMBL" id="QEXV01000003">
    <property type="protein sequence ID" value="PWE17388.1"/>
    <property type="molecule type" value="Genomic_DNA"/>
</dbReference>
<dbReference type="SUPFAM" id="SSF53067">
    <property type="entry name" value="Actin-like ATPase domain"/>
    <property type="match status" value="2"/>
</dbReference>